<evidence type="ECO:0000256" key="1">
    <source>
        <dbReference type="ARBA" id="ARBA00006257"/>
    </source>
</evidence>
<dbReference type="GO" id="GO:0009306">
    <property type="term" value="P:protein secretion"/>
    <property type="evidence" value="ECO:0007669"/>
    <property type="project" value="UniProtKB-UniRule"/>
</dbReference>
<feature type="signal peptide" evidence="13">
    <location>
        <begin position="1"/>
        <end position="33"/>
    </location>
</feature>
<keyword evidence="3 12" id="KW-0813">Transport</keyword>
<dbReference type="RefSeq" id="WP_242942737.1">
    <property type="nucleotide sequence ID" value="NZ_FWXW01000001.1"/>
</dbReference>
<keyword evidence="14" id="KW-0966">Cell projection</keyword>
<evidence type="ECO:0000256" key="4">
    <source>
        <dbReference type="ARBA" id="ARBA00022475"/>
    </source>
</evidence>
<comment type="function">
    <text evidence="12">Plays a role in the flagellum-specific transport system.</text>
</comment>
<dbReference type="Pfam" id="PF00813">
    <property type="entry name" value="FliP"/>
    <property type="match status" value="1"/>
</dbReference>
<evidence type="ECO:0000313" key="14">
    <source>
        <dbReference type="EMBL" id="SMC35402.1"/>
    </source>
</evidence>
<comment type="similarity">
    <text evidence="1 12">Belongs to the FliP/MopC/SpaP family.</text>
</comment>
<keyword evidence="10" id="KW-0975">Bacterial flagellum</keyword>
<keyword evidence="11 12" id="KW-1006">Bacterial flagellum protein export</keyword>
<evidence type="ECO:0000256" key="13">
    <source>
        <dbReference type="SAM" id="SignalP"/>
    </source>
</evidence>
<dbReference type="GO" id="GO:0044781">
    <property type="term" value="P:bacterial-type flagellum organization"/>
    <property type="evidence" value="ECO:0007669"/>
    <property type="project" value="UniProtKB-UniRule"/>
</dbReference>
<dbReference type="EMBL" id="FWXW01000001">
    <property type="protein sequence ID" value="SMC35402.1"/>
    <property type="molecule type" value="Genomic_DNA"/>
</dbReference>
<keyword evidence="9 12" id="KW-0472">Membrane</keyword>
<dbReference type="PRINTS" id="PR01302">
    <property type="entry name" value="TYPE3IMPPROT"/>
</dbReference>
<evidence type="ECO:0000256" key="3">
    <source>
        <dbReference type="ARBA" id="ARBA00022448"/>
    </source>
</evidence>
<name>A0A1W1YGZ3_9FIRM</name>
<keyword evidence="14" id="KW-0969">Cilium</keyword>
<feature type="transmembrane region" description="Helical" evidence="12">
    <location>
        <begin position="231"/>
        <end position="251"/>
    </location>
</feature>
<dbReference type="STRING" id="1122930.SAMN02745168_0399"/>
<dbReference type="PROSITE" id="PS01061">
    <property type="entry name" value="FLIP_2"/>
    <property type="match status" value="1"/>
</dbReference>
<dbReference type="PROSITE" id="PS01060">
    <property type="entry name" value="FLIP_1"/>
    <property type="match status" value="1"/>
</dbReference>
<keyword evidence="13" id="KW-0732">Signal</keyword>
<evidence type="ECO:0000256" key="12">
    <source>
        <dbReference type="RuleBase" id="RU362069"/>
    </source>
</evidence>
<dbReference type="NCBIfam" id="TIGR01103">
    <property type="entry name" value="fliP"/>
    <property type="match status" value="1"/>
</dbReference>
<evidence type="ECO:0000256" key="10">
    <source>
        <dbReference type="ARBA" id="ARBA00023143"/>
    </source>
</evidence>
<dbReference type="PANTHER" id="PTHR30587:SF0">
    <property type="entry name" value="FLAGELLAR BIOSYNTHETIC PROTEIN FLIP"/>
    <property type="match status" value="1"/>
</dbReference>
<keyword evidence="6 12" id="KW-1005">Bacterial flagellum biogenesis</keyword>
<evidence type="ECO:0000256" key="2">
    <source>
        <dbReference type="ARBA" id="ARBA00021714"/>
    </source>
</evidence>
<reference evidence="14 15" key="1">
    <citation type="submission" date="2017-04" db="EMBL/GenBank/DDBJ databases">
        <authorList>
            <person name="Afonso C.L."/>
            <person name="Miller P.J."/>
            <person name="Scott M.A."/>
            <person name="Spackman E."/>
            <person name="Goraichik I."/>
            <person name="Dimitrov K.M."/>
            <person name="Suarez D.L."/>
            <person name="Swayne D.E."/>
        </authorList>
    </citation>
    <scope>NUCLEOTIDE SEQUENCE [LARGE SCALE GENOMIC DNA]</scope>
    <source>
        <strain evidence="14 15">DSM 12816</strain>
    </source>
</reference>
<dbReference type="PRINTS" id="PR00951">
    <property type="entry name" value="FLGBIOSNFLIP"/>
</dbReference>
<dbReference type="Proteomes" id="UP000192790">
    <property type="component" value="Unassembled WGS sequence"/>
</dbReference>
<comment type="caution">
    <text evidence="12">Lacks conserved residue(s) required for the propagation of feature annotation.</text>
</comment>
<proteinExistence type="inferred from homology"/>
<evidence type="ECO:0000256" key="11">
    <source>
        <dbReference type="ARBA" id="ARBA00023225"/>
    </source>
</evidence>
<comment type="subcellular location">
    <subcellularLocation>
        <location evidence="12">Cell membrane</location>
        <topology evidence="12">Multi-pass membrane protein</topology>
    </subcellularLocation>
    <subcellularLocation>
        <location evidence="12">Bacterial flagellum basal body</location>
    </subcellularLocation>
</comment>
<dbReference type="AlphaFoldDB" id="A0A1W1YGZ3"/>
<feature type="transmembrane region" description="Helical" evidence="12">
    <location>
        <begin position="52"/>
        <end position="82"/>
    </location>
</feature>
<keyword evidence="8 12" id="KW-1133">Transmembrane helix</keyword>
<evidence type="ECO:0000256" key="7">
    <source>
        <dbReference type="ARBA" id="ARBA00022927"/>
    </source>
</evidence>
<keyword evidence="5 12" id="KW-0812">Transmembrane</keyword>
<evidence type="ECO:0000256" key="6">
    <source>
        <dbReference type="ARBA" id="ARBA00022795"/>
    </source>
</evidence>
<evidence type="ECO:0000256" key="5">
    <source>
        <dbReference type="ARBA" id="ARBA00022692"/>
    </source>
</evidence>
<dbReference type="GO" id="GO:0005886">
    <property type="term" value="C:plasma membrane"/>
    <property type="evidence" value="ECO:0007669"/>
    <property type="project" value="UniProtKB-SubCell"/>
</dbReference>
<dbReference type="InterPro" id="IPR005837">
    <property type="entry name" value="FliP"/>
</dbReference>
<dbReference type="PANTHER" id="PTHR30587">
    <property type="entry name" value="FLAGELLAR BIOSYNTHETIC PROTEIN FLIP"/>
    <property type="match status" value="1"/>
</dbReference>
<keyword evidence="4 12" id="KW-1003">Cell membrane</keyword>
<gene>
    <name evidence="12" type="primary">fliP</name>
    <name evidence="14" type="ORF">SAMN02745168_0399</name>
</gene>
<dbReference type="NCBIfam" id="NF009438">
    <property type="entry name" value="PRK12797.1"/>
    <property type="match status" value="1"/>
</dbReference>
<evidence type="ECO:0000256" key="9">
    <source>
        <dbReference type="ARBA" id="ARBA00023136"/>
    </source>
</evidence>
<dbReference type="InterPro" id="IPR005838">
    <property type="entry name" value="T3SS_IM_P"/>
</dbReference>
<dbReference type="GO" id="GO:0009425">
    <property type="term" value="C:bacterial-type flagellum basal body"/>
    <property type="evidence" value="ECO:0007669"/>
    <property type="project" value="UniProtKB-SubCell"/>
</dbReference>
<keyword evidence="7 12" id="KW-0653">Protein transport</keyword>
<keyword evidence="15" id="KW-1185">Reference proteome</keyword>
<sequence>MKHSGKSVKIYRYAAMFALVFLVCSMAVPPALGAPDDVVKSVFGDNTQTLDIVILLTVLALIPTLLVCLTAFTRIVIVLGFIKSAIGMQNVPPTQVIISLALILDFFVMSPVISQINQTAYVPYSQGQITLEEFGKQAMVPVREFMLKQTYKSDLDFFAKLDKLENVEDVSQIPDHDVIPAFMTSELKRAFQIGFFLYIPFIVIDMVVASTLMAMGMMMLPPAMISLPFKVLLFVLVDGWTLTLGTLIQSFG</sequence>
<accession>A0A1W1YGZ3</accession>
<evidence type="ECO:0000256" key="8">
    <source>
        <dbReference type="ARBA" id="ARBA00022989"/>
    </source>
</evidence>
<evidence type="ECO:0000313" key="15">
    <source>
        <dbReference type="Proteomes" id="UP000192790"/>
    </source>
</evidence>
<organism evidence="14 15">
    <name type="scientific">Papillibacter cinnamivorans DSM 12816</name>
    <dbReference type="NCBI Taxonomy" id="1122930"/>
    <lineage>
        <taxon>Bacteria</taxon>
        <taxon>Bacillati</taxon>
        <taxon>Bacillota</taxon>
        <taxon>Clostridia</taxon>
        <taxon>Eubacteriales</taxon>
        <taxon>Oscillospiraceae</taxon>
        <taxon>Papillibacter</taxon>
    </lineage>
</organism>
<feature type="chain" id="PRO_5013275177" description="Flagellar biosynthetic protein FliP" evidence="13">
    <location>
        <begin position="34"/>
        <end position="252"/>
    </location>
</feature>
<keyword evidence="14" id="KW-0282">Flagellum</keyword>
<protein>
    <recommendedName>
        <fullName evidence="2 12">Flagellar biosynthetic protein FliP</fullName>
    </recommendedName>
</protein>
<feature type="transmembrane region" description="Helical" evidence="12">
    <location>
        <begin position="195"/>
        <end position="219"/>
    </location>
</feature>